<name>A0A9E7F0F6_9LILI</name>
<evidence type="ECO:0000313" key="2">
    <source>
        <dbReference type="EMBL" id="URD86227.1"/>
    </source>
</evidence>
<reference evidence="2" key="1">
    <citation type="submission" date="2022-05" db="EMBL/GenBank/DDBJ databases">
        <title>The Musa troglodytarum L. genome provides insights into the mechanism of non-climacteric behaviour and enrichment of carotenoids.</title>
        <authorList>
            <person name="Wang J."/>
        </authorList>
    </citation>
    <scope>NUCLEOTIDE SEQUENCE</scope>
    <source>
        <tissue evidence="2">Leaf</tissue>
    </source>
</reference>
<accession>A0A9E7F0F6</accession>
<organism evidence="2 3">
    <name type="scientific">Musa troglodytarum</name>
    <name type="common">fe'i banana</name>
    <dbReference type="NCBI Taxonomy" id="320322"/>
    <lineage>
        <taxon>Eukaryota</taxon>
        <taxon>Viridiplantae</taxon>
        <taxon>Streptophyta</taxon>
        <taxon>Embryophyta</taxon>
        <taxon>Tracheophyta</taxon>
        <taxon>Spermatophyta</taxon>
        <taxon>Magnoliopsida</taxon>
        <taxon>Liliopsida</taxon>
        <taxon>Zingiberales</taxon>
        <taxon>Musaceae</taxon>
        <taxon>Musa</taxon>
    </lineage>
</organism>
<protein>
    <submittedName>
        <fullName evidence="2">Hsp70 protein</fullName>
    </submittedName>
</protein>
<dbReference type="EMBL" id="CP097504">
    <property type="protein sequence ID" value="URD86227.1"/>
    <property type="molecule type" value="Genomic_DNA"/>
</dbReference>
<keyword evidence="3" id="KW-1185">Reference proteome</keyword>
<feature type="compositionally biased region" description="Polar residues" evidence="1">
    <location>
        <begin position="43"/>
        <end position="54"/>
    </location>
</feature>
<dbReference type="Proteomes" id="UP001055439">
    <property type="component" value="Chromosome 2"/>
</dbReference>
<evidence type="ECO:0000313" key="3">
    <source>
        <dbReference type="Proteomes" id="UP001055439"/>
    </source>
</evidence>
<proteinExistence type="predicted"/>
<gene>
    <name evidence="2" type="ORF">MUK42_26735</name>
</gene>
<sequence>MLHLKGITISVARHQMIHETRNLLLATKDLLQGPETLHDLSEHTSSSTTDTQPEVSMPSAPSSSSIGFLHDLVDQEPRPPVPPLLGVLLVDPCVRVCHPQQAHLS</sequence>
<feature type="region of interest" description="Disordered" evidence="1">
    <location>
        <begin position="35"/>
        <end position="67"/>
    </location>
</feature>
<feature type="compositionally biased region" description="Low complexity" evidence="1">
    <location>
        <begin position="56"/>
        <end position="65"/>
    </location>
</feature>
<dbReference type="AlphaFoldDB" id="A0A9E7F0F6"/>
<evidence type="ECO:0000256" key="1">
    <source>
        <dbReference type="SAM" id="MobiDB-lite"/>
    </source>
</evidence>